<accession>A0A1B8BA59</accession>
<name>A0A1B8BA59_FUSPO</name>
<protein>
    <recommendedName>
        <fullName evidence="3">WSC domain-containing protein</fullName>
    </recommendedName>
</protein>
<gene>
    <name evidence="4" type="ORF">FPOA_03565</name>
</gene>
<dbReference type="Gene3D" id="1.25.40.20">
    <property type="entry name" value="Ankyrin repeat-containing domain"/>
    <property type="match status" value="3"/>
</dbReference>
<feature type="compositionally biased region" description="Low complexity" evidence="2">
    <location>
        <begin position="1798"/>
        <end position="1810"/>
    </location>
</feature>
<feature type="compositionally biased region" description="Low complexity" evidence="2">
    <location>
        <begin position="1770"/>
        <end position="1782"/>
    </location>
</feature>
<feature type="repeat" description="ANK" evidence="1">
    <location>
        <begin position="690"/>
        <end position="714"/>
    </location>
</feature>
<dbReference type="PROSITE" id="PS50297">
    <property type="entry name" value="ANK_REP_REGION"/>
    <property type="match status" value="7"/>
</dbReference>
<feature type="repeat" description="ANK" evidence="1">
    <location>
        <begin position="798"/>
        <end position="820"/>
    </location>
</feature>
<sequence>MKPYGYTRLAEGSIRLLRLIPHSDVQSRIQCQLFDFPLSDSHSTCPYEALSYVWGSDSKNHSITVNHDELRVGANLHAALCNLRHSTLERTIWIDALCINQNDAAEKGQQVQSMAKIYAKASCVVVWLGEAADESDEALREICSAAVKSPISKKDPERILTLLHRPWFQRIWVLQEVAAARHIVIKCGFTEIDGYAFCSGLSALQLSYKNCESLQPLIVSVAYLIRGAILRPRHTGSLDGRFSLDIRPLHELVEMYHTRKATERRDKVYALLGMSCDDPSEAGLSVDYTLPWSRVFEILIKYTLSQSVSVSTWNDTEVAVIRGRAFVLGEVSSVKGDHAWEDDRKLEITWKNVFSERFRTSTWTVEASVKSIQVGDVICIFQGATRPTIIRPCGSYWTIVVISIPPGPMQHKNITSPNDLRDDAEWFESLERFMANSRDLLLIWDWGSHSIGPLGNQETKYEKLVSEQFGTDLLMEELHNVTILAEMGLVLQDLERHAASEDSIRRAVANFEETIRMVHGSATISSVKGNDFTVRTDLGAVADTLAQFKGGWQPLRWASEDGHHLVVRLMLIKADPNIVDAEGRTPLSWASEKGYEAVVRLLLGTGAVDPDVRDRDGWTPLLWAASKGHEAIVKLLLETQKVDPDANKGSEDPKGTRRTPLLLASEGGHEAVVRRLLDTYKVDLNARDESGGTPLMWAVKNGHTHVVNLLLLTGKVNPNASEEGEVENEGGRTPLMWAANTRNEEIVKLLLETKKVSPDARDKSSRTAISLAAESGDVRIVKLLLDTGKAEPDLSDKDGRTPLRLAAESGFGEVVQLLLDTNKVDPNLKDKRGQTPLFSAAKNGHEHIVKILVERNELSVQDLQRQIPVRSEHEHFLNIHDEDYFDKRCQQLFSHVQQWVLRFSKASDMRTSRLTHEINQQVADNVETVLGSQREYSEEDPDIDVPGRLLSRSDAEKVIFRLENTILDGSDVNVYLSDRVRRRDVFTSLVTTMIWEYIFTRYLFGLDREVRQKIKKLEQQLVGPPEAIRKWRATTLTLLSHRDQVKKQRDEDAGYVTYDIFQTLCAVILPPKNIQVQLQSQLYKVVEYAADLGVEMRTQKADYMMLPPLQPEVNLDGDIATFVHFNASLMNECGDRAEMSNEELEKHGSTVRIYLFPLVVKRGGDDGVGNDEIVVFPAQVLVAPKDIENEEAMLVAMDTERGQRPAVLPSTEAENLMSPEPRDDSSLNRRQVPNPLPFQPPNISIAYIRFSLPLRVAYGPLVLVVSGYSPCFGFAACTKKVKRDVPCVFQVLVDNKVVHEEPITPAAGDLNLSTNPFPKKSDYEFTFQLACNNQIVPVILQGVTVRDSPGVVATPISPVIVGTGVAVETSSATTENTTSGVATRSEFETISVTQTTFITSAETASLIKTTAITTSYVSDFTTTVEDETVSDTQNTSIIISSVYSFTTNSMGETISFTKPTGTTSSSVPEVTTDSDSNSVIPTTTTSTVSSSTATSVPGFPTDIFGFTFFGCVASTSGFPTFTSAETSQRMDLDVCGNLCAGSAYFGVYDTTCYCGDTLGVDTSRVSFDQCNIKCPGDDNEFCGGDSTNRLRARQAVPITQTATGKQTLVTTFTNTVTRASTTFTGSMTTTLVCVNSKCYPSASTVYVFTQLNGSQCDGQWVFVSESYPGGHKYVPKFCSQGNCGRLEVYKPQQCYDWYNHNSYFVASDCTACTGNIQYLPWQTSWGTPDNCNEKVPACTGYNCPSPYYGTAPTSDDRNPNSAITHGGSNGSSKSVSGESSSGLIPKPSGNSNGAPREGSSGSSNGSGVSSPYDNGDTSSGSSFGSGASDTKSDSVPSTVSVSGASKQAINILLLAAVFIIFV</sequence>
<feature type="region of interest" description="Disordered" evidence="2">
    <location>
        <begin position="1456"/>
        <end position="1491"/>
    </location>
</feature>
<reference evidence="4 5" key="1">
    <citation type="submission" date="2016-06" db="EMBL/GenBank/DDBJ databases">
        <title>Living apart together: crosstalk between the core and supernumerary genomes in a fungal plant pathogen.</title>
        <authorList>
            <person name="Vanheule A."/>
            <person name="Audenaert K."/>
            <person name="Warris S."/>
            <person name="Van De Geest H."/>
            <person name="Schijlen E."/>
            <person name="Hofte M."/>
            <person name="De Saeger S."/>
            <person name="Haesaert G."/>
            <person name="Waalwijk C."/>
            <person name="Van Der Lee T."/>
        </authorList>
    </citation>
    <scope>NUCLEOTIDE SEQUENCE [LARGE SCALE GENOMIC DNA]</scope>
    <source>
        <strain evidence="4 5">2516</strain>
    </source>
</reference>
<dbReference type="PROSITE" id="PS50088">
    <property type="entry name" value="ANK_REPEAT"/>
    <property type="match status" value="7"/>
</dbReference>
<dbReference type="InterPro" id="IPR002889">
    <property type="entry name" value="WSC_carb-bd"/>
</dbReference>
<evidence type="ECO:0000313" key="5">
    <source>
        <dbReference type="Proteomes" id="UP000091967"/>
    </source>
</evidence>
<dbReference type="SMART" id="SM00248">
    <property type="entry name" value="ANK"/>
    <property type="match status" value="9"/>
</dbReference>
<feature type="compositionally biased region" description="Low complexity" evidence="2">
    <location>
        <begin position="1818"/>
        <end position="1828"/>
    </location>
</feature>
<dbReference type="Pfam" id="PF01822">
    <property type="entry name" value="WSC"/>
    <property type="match status" value="1"/>
</dbReference>
<dbReference type="InterPro" id="IPR002110">
    <property type="entry name" value="Ankyrin_rpt"/>
</dbReference>
<keyword evidence="1" id="KW-0040">ANK repeat</keyword>
<dbReference type="PANTHER" id="PTHR40641:SF2">
    <property type="entry name" value="INVOLUCRIN REPEAT PROTEIN"/>
    <property type="match status" value="1"/>
</dbReference>
<feature type="repeat" description="ANK" evidence="1">
    <location>
        <begin position="764"/>
        <end position="788"/>
    </location>
</feature>
<feature type="domain" description="WSC" evidence="3">
    <location>
        <begin position="1505"/>
        <end position="1594"/>
    </location>
</feature>
<dbReference type="Pfam" id="PF00023">
    <property type="entry name" value="Ank"/>
    <property type="match status" value="1"/>
</dbReference>
<dbReference type="PROSITE" id="PS51212">
    <property type="entry name" value="WSC"/>
    <property type="match status" value="1"/>
</dbReference>
<comment type="caution">
    <text evidence="4">The sequence shown here is derived from an EMBL/GenBank/DDBJ whole genome shotgun (WGS) entry which is preliminary data.</text>
</comment>
<evidence type="ECO:0000256" key="1">
    <source>
        <dbReference type="PROSITE-ProRule" id="PRU00023"/>
    </source>
</evidence>
<feature type="repeat" description="ANK" evidence="1">
    <location>
        <begin position="832"/>
        <end position="856"/>
    </location>
</feature>
<feature type="repeat" description="ANK" evidence="1">
    <location>
        <begin position="582"/>
        <end position="607"/>
    </location>
</feature>
<dbReference type="Pfam" id="PF12796">
    <property type="entry name" value="Ank_2"/>
    <property type="match status" value="3"/>
</dbReference>
<proteinExistence type="predicted"/>
<dbReference type="Proteomes" id="UP000091967">
    <property type="component" value="Unassembled WGS sequence"/>
</dbReference>
<organism evidence="4 5">
    <name type="scientific">Fusarium poae</name>
    <dbReference type="NCBI Taxonomy" id="36050"/>
    <lineage>
        <taxon>Eukaryota</taxon>
        <taxon>Fungi</taxon>
        <taxon>Dikarya</taxon>
        <taxon>Ascomycota</taxon>
        <taxon>Pezizomycotina</taxon>
        <taxon>Sordariomycetes</taxon>
        <taxon>Hypocreomycetidae</taxon>
        <taxon>Hypocreales</taxon>
        <taxon>Nectriaceae</taxon>
        <taxon>Fusarium</taxon>
    </lineage>
</organism>
<evidence type="ECO:0000313" key="4">
    <source>
        <dbReference type="EMBL" id="OBS29627.1"/>
    </source>
</evidence>
<dbReference type="InterPro" id="IPR036770">
    <property type="entry name" value="Ankyrin_rpt-contain_sf"/>
</dbReference>
<dbReference type="SMART" id="SM00321">
    <property type="entry name" value="WSC"/>
    <property type="match status" value="1"/>
</dbReference>
<feature type="repeat" description="ANK" evidence="1">
    <location>
        <begin position="730"/>
        <end position="752"/>
    </location>
</feature>
<keyword evidence="5" id="KW-1185">Reference proteome</keyword>
<feature type="repeat" description="ANK" evidence="1">
    <location>
        <begin position="616"/>
        <end position="638"/>
    </location>
</feature>
<dbReference type="EMBL" id="LYXU01000001">
    <property type="protein sequence ID" value="OBS29627.1"/>
    <property type="molecule type" value="Genomic_DNA"/>
</dbReference>
<dbReference type="InterPro" id="IPR053268">
    <property type="entry name" value="Woronin_anchor"/>
</dbReference>
<dbReference type="Pfam" id="PF06985">
    <property type="entry name" value="HET"/>
    <property type="match status" value="1"/>
</dbReference>
<dbReference type="SUPFAM" id="SSF48403">
    <property type="entry name" value="Ankyrin repeat"/>
    <property type="match status" value="1"/>
</dbReference>
<evidence type="ECO:0000259" key="3">
    <source>
        <dbReference type="PROSITE" id="PS51212"/>
    </source>
</evidence>
<feature type="region of interest" description="Disordered" evidence="2">
    <location>
        <begin position="1752"/>
        <end position="1841"/>
    </location>
</feature>
<dbReference type="InterPro" id="IPR010730">
    <property type="entry name" value="HET"/>
</dbReference>
<feature type="compositionally biased region" description="Low complexity" evidence="2">
    <location>
        <begin position="1476"/>
        <end position="1491"/>
    </location>
</feature>
<dbReference type="PANTHER" id="PTHR40641">
    <property type="entry name" value="INVOLUCRIN REPEAT PROTEIN (AFU_ORTHOLOGUE AFUA_2G08060)"/>
    <property type="match status" value="1"/>
</dbReference>
<feature type="compositionally biased region" description="Polar residues" evidence="2">
    <location>
        <begin position="1456"/>
        <end position="1475"/>
    </location>
</feature>
<feature type="region of interest" description="Disordered" evidence="2">
    <location>
        <begin position="1200"/>
        <end position="1235"/>
    </location>
</feature>
<dbReference type="STRING" id="36050.A0A1B8BA59"/>
<evidence type="ECO:0000256" key="2">
    <source>
        <dbReference type="SAM" id="MobiDB-lite"/>
    </source>
</evidence>